<dbReference type="InterPro" id="IPR008949">
    <property type="entry name" value="Isoprenoid_synthase_dom_sf"/>
</dbReference>
<dbReference type="EMBL" id="LJGV01000022">
    <property type="protein sequence ID" value="OEU98347.1"/>
    <property type="molecule type" value="Genomic_DNA"/>
</dbReference>
<protein>
    <recommendedName>
        <fullName evidence="2">Terpene synthase</fullName>
        <ecNumber evidence="2">4.2.3.-</ecNumber>
    </recommendedName>
</protein>
<dbReference type="InterPro" id="IPR054969">
    <property type="entry name" value="PentlnSyn"/>
</dbReference>
<dbReference type="EC" id="4.2.3.-" evidence="2"/>
<comment type="similarity">
    <text evidence="2">Belongs to the terpene synthase family.</text>
</comment>
<comment type="caution">
    <text evidence="3">The sequence shown here is derived from an EMBL/GenBank/DDBJ whole genome shotgun (WGS) entry which is preliminary data.</text>
</comment>
<dbReference type="PANTHER" id="PTHR35201">
    <property type="entry name" value="TERPENE SYNTHASE"/>
    <property type="match status" value="1"/>
</dbReference>
<dbReference type="RefSeq" id="WP_019358321.1">
    <property type="nucleotide sequence ID" value="NZ_LJGV01000022.1"/>
</dbReference>
<name>A0A1E7K342_9ACTN</name>
<dbReference type="Pfam" id="PF19086">
    <property type="entry name" value="Terpene_syn_C_2"/>
    <property type="match status" value="1"/>
</dbReference>
<sequence>MPQDIDIRIPLPGRQSPDHARAEAEQLAWPRSLGLIKSDMAAERHLRGSYADLASRFYPHATGTDLDLGVDLMSWFFLFDDLFDGPRGEDPEQAGQLTGAVAAALDGPLPEEAPPIAHGFADIWRRTREGMTPAWCARSARHWRNYFDGYIDEAASRFWNRPCDSAAQYLGMRRHTIGVQPTVDLAERAGRFEVPHRVFDSTLLSAMLQVAVDVNLMLNDIASLEKEEARGEQNNLVLILHREHGWSRSRSITHLQDEVHARLEQFLLLESCLPRLGEIYRLDPDEREALERYRTDAIRPVIRGSYDWHRSSGRYDAEFALAAGSRGYLEELGSTAR</sequence>
<keyword evidence="2" id="KW-0479">Metal-binding</keyword>
<gene>
    <name evidence="3" type="ORF">AN217_11590</name>
</gene>
<reference evidence="3 4" key="1">
    <citation type="journal article" date="2016" name="Front. Microbiol.">
        <title>Comparative Genomics Analysis of Streptomyces Species Reveals Their Adaptation to the Marine Environment and Their Diversity at the Genomic Level.</title>
        <authorList>
            <person name="Tian X."/>
            <person name="Zhang Z."/>
            <person name="Yang T."/>
            <person name="Chen M."/>
            <person name="Li J."/>
            <person name="Chen F."/>
            <person name="Yang J."/>
            <person name="Li W."/>
            <person name="Zhang B."/>
            <person name="Zhang Z."/>
            <person name="Wu J."/>
            <person name="Zhang C."/>
            <person name="Long L."/>
            <person name="Xiao J."/>
        </authorList>
    </citation>
    <scope>NUCLEOTIDE SEQUENCE [LARGE SCALE GENOMIC DNA]</scope>
    <source>
        <strain evidence="3 4">SCSIO M10379</strain>
    </source>
</reference>
<dbReference type="SFLD" id="SFLDG01020">
    <property type="entry name" value="Terpene_Cyclase_Like_2"/>
    <property type="match status" value="1"/>
</dbReference>
<dbReference type="InterPro" id="IPR034686">
    <property type="entry name" value="Terpene_cyclase-like_2"/>
</dbReference>
<dbReference type="SMR" id="A0A1E7K342"/>
<accession>A0A1E7K342</accession>
<dbReference type="PATRIC" id="fig|943816.4.peg.1734"/>
<evidence type="ECO:0000256" key="2">
    <source>
        <dbReference type="RuleBase" id="RU366034"/>
    </source>
</evidence>
<dbReference type="CDD" id="cd00687">
    <property type="entry name" value="Terpene_cyclase_nonplant_C1"/>
    <property type="match status" value="1"/>
</dbReference>
<dbReference type="GO" id="GO:0046872">
    <property type="term" value="F:metal ion binding"/>
    <property type="evidence" value="ECO:0007669"/>
    <property type="project" value="UniProtKB-KW"/>
</dbReference>
<comment type="cofactor">
    <cofactor evidence="2">
        <name>Mg(2+)</name>
        <dbReference type="ChEBI" id="CHEBI:18420"/>
    </cofactor>
</comment>
<dbReference type="NCBIfam" id="NF045811">
    <property type="entry name" value="PentlnSynPtlA"/>
    <property type="match status" value="1"/>
</dbReference>
<evidence type="ECO:0000313" key="3">
    <source>
        <dbReference type="EMBL" id="OEU98347.1"/>
    </source>
</evidence>
<dbReference type="PANTHER" id="PTHR35201:SF4">
    <property type="entry name" value="BETA-PINACENE SYNTHASE-RELATED"/>
    <property type="match status" value="1"/>
</dbReference>
<evidence type="ECO:0000313" key="4">
    <source>
        <dbReference type="Proteomes" id="UP000175829"/>
    </source>
</evidence>
<proteinExistence type="inferred from homology"/>
<keyword evidence="1 2" id="KW-0456">Lyase</keyword>
<dbReference type="SUPFAM" id="SSF48576">
    <property type="entry name" value="Terpenoid synthases"/>
    <property type="match status" value="1"/>
</dbReference>
<dbReference type="SFLD" id="SFLDS00005">
    <property type="entry name" value="Isoprenoid_Synthase_Type_I"/>
    <property type="match status" value="1"/>
</dbReference>
<dbReference type="Gene3D" id="1.10.600.10">
    <property type="entry name" value="Farnesyl Diphosphate Synthase"/>
    <property type="match status" value="1"/>
</dbReference>
<dbReference type="GO" id="GO:0010333">
    <property type="term" value="F:terpene synthase activity"/>
    <property type="evidence" value="ECO:0007669"/>
    <property type="project" value="InterPro"/>
</dbReference>
<dbReference type="Proteomes" id="UP000175829">
    <property type="component" value="Unassembled WGS sequence"/>
</dbReference>
<dbReference type="AlphaFoldDB" id="A0A1E7K342"/>
<keyword evidence="2" id="KW-0460">Magnesium</keyword>
<evidence type="ECO:0000256" key="1">
    <source>
        <dbReference type="ARBA" id="ARBA00023239"/>
    </source>
</evidence>
<organism evidence="3 4">
    <name type="scientific">Streptomyces qinglanensis</name>
    <dbReference type="NCBI Taxonomy" id="943816"/>
    <lineage>
        <taxon>Bacteria</taxon>
        <taxon>Bacillati</taxon>
        <taxon>Actinomycetota</taxon>
        <taxon>Actinomycetes</taxon>
        <taxon>Kitasatosporales</taxon>
        <taxon>Streptomycetaceae</taxon>
        <taxon>Streptomyces</taxon>
    </lineage>
</organism>